<name>A0A4Z0A4J5_9AGAM</name>
<accession>A0A4Z0A4J5</accession>
<proteinExistence type="predicted"/>
<evidence type="ECO:0000313" key="2">
    <source>
        <dbReference type="EMBL" id="TFY81380.1"/>
    </source>
</evidence>
<dbReference type="AlphaFoldDB" id="A0A4Z0A4J5"/>
<gene>
    <name evidence="2" type="ORF">EWM64_g2634</name>
</gene>
<evidence type="ECO:0000256" key="1">
    <source>
        <dbReference type="SAM" id="MobiDB-lite"/>
    </source>
</evidence>
<dbReference type="EMBL" id="SFCI01000218">
    <property type="protein sequence ID" value="TFY81380.1"/>
    <property type="molecule type" value="Genomic_DNA"/>
</dbReference>
<protein>
    <submittedName>
        <fullName evidence="2">Uncharacterized protein</fullName>
    </submittedName>
</protein>
<organism evidence="2 3">
    <name type="scientific">Hericium alpestre</name>
    <dbReference type="NCBI Taxonomy" id="135208"/>
    <lineage>
        <taxon>Eukaryota</taxon>
        <taxon>Fungi</taxon>
        <taxon>Dikarya</taxon>
        <taxon>Basidiomycota</taxon>
        <taxon>Agaricomycotina</taxon>
        <taxon>Agaricomycetes</taxon>
        <taxon>Russulales</taxon>
        <taxon>Hericiaceae</taxon>
        <taxon>Hericium</taxon>
    </lineage>
</organism>
<feature type="compositionally biased region" description="Basic and acidic residues" evidence="1">
    <location>
        <begin position="16"/>
        <end position="29"/>
    </location>
</feature>
<evidence type="ECO:0000313" key="3">
    <source>
        <dbReference type="Proteomes" id="UP000298061"/>
    </source>
</evidence>
<reference evidence="2 3" key="1">
    <citation type="submission" date="2019-02" db="EMBL/GenBank/DDBJ databases">
        <title>Genome sequencing of the rare red list fungi Hericium alpestre (H. flagellum).</title>
        <authorList>
            <person name="Buettner E."/>
            <person name="Kellner H."/>
        </authorList>
    </citation>
    <scope>NUCLEOTIDE SEQUENCE [LARGE SCALE GENOMIC DNA]</scope>
    <source>
        <strain evidence="2 3">DSM 108284</strain>
    </source>
</reference>
<feature type="region of interest" description="Disordered" evidence="1">
    <location>
        <begin position="16"/>
        <end position="39"/>
    </location>
</feature>
<keyword evidence="3" id="KW-1185">Reference proteome</keyword>
<dbReference type="Proteomes" id="UP000298061">
    <property type="component" value="Unassembled WGS sequence"/>
</dbReference>
<sequence length="281" mass="30726">MHMEIVAVGHGAAVARDGHIPDGRREPEALRSAGAAGRAPPLDVATGATTFAVLMTAIQGLNRESLYPLHEMSIYIDFGDYRPSPLCIDALRHSGRANDPGSLEHGPALKTPSATFAFLTQLILPVGRSRDVNELVAFLACCPALQTLSIIVEFNPAVTQPAPRLRARLPCFESLLLSDVRHMPYSARHFTEEDWGAIWLLNFLELPALRSLSLEFCIVYAPSTAAHLDVSLLPSPETLAGFRHDALRFMDTTWDSVRTMVIGLNDFICRASAHDSTTCRI</sequence>
<comment type="caution">
    <text evidence="2">The sequence shown here is derived from an EMBL/GenBank/DDBJ whole genome shotgun (WGS) entry which is preliminary data.</text>
</comment>